<evidence type="ECO:0000313" key="1">
    <source>
        <dbReference type="EMBL" id="MFC4619185.1"/>
    </source>
</evidence>
<keyword evidence="2" id="KW-1185">Reference proteome</keyword>
<comment type="caution">
    <text evidence="1">The sequence shown here is derived from an EMBL/GenBank/DDBJ whole genome shotgun (WGS) entry which is preliminary data.</text>
</comment>
<dbReference type="RefSeq" id="WP_376846282.1">
    <property type="nucleotide sequence ID" value="NZ_JBHSFW010000006.1"/>
</dbReference>
<keyword evidence="1" id="KW-0378">Hydrolase</keyword>
<organism evidence="1 2">
    <name type="scientific">Camelliibacillus cellulosilyticus</name>
    <dbReference type="NCBI Taxonomy" id="2174486"/>
    <lineage>
        <taxon>Bacteria</taxon>
        <taxon>Bacillati</taxon>
        <taxon>Bacillota</taxon>
        <taxon>Bacilli</taxon>
        <taxon>Bacillales</taxon>
        <taxon>Sporolactobacillaceae</taxon>
        <taxon>Camelliibacillus</taxon>
    </lineage>
</organism>
<dbReference type="InterPro" id="IPR029062">
    <property type="entry name" value="Class_I_gatase-like"/>
</dbReference>
<dbReference type="PANTHER" id="PTHR43235">
    <property type="entry name" value="GLUTAMINE AMIDOTRANSFERASE PB2B2.05-RELATED"/>
    <property type="match status" value="1"/>
</dbReference>
<reference evidence="2" key="1">
    <citation type="journal article" date="2019" name="Int. J. Syst. Evol. Microbiol.">
        <title>The Global Catalogue of Microorganisms (GCM) 10K type strain sequencing project: providing services to taxonomists for standard genome sequencing and annotation.</title>
        <authorList>
            <consortium name="The Broad Institute Genomics Platform"/>
            <consortium name="The Broad Institute Genome Sequencing Center for Infectious Disease"/>
            <person name="Wu L."/>
            <person name="Ma J."/>
        </authorList>
    </citation>
    <scope>NUCLEOTIDE SEQUENCE [LARGE SCALE GENOMIC DNA]</scope>
    <source>
        <strain evidence="2">CGMCC 1.16306</strain>
    </source>
</reference>
<proteinExistence type="predicted"/>
<dbReference type="EMBL" id="JBHSFW010000006">
    <property type="protein sequence ID" value="MFC4619185.1"/>
    <property type="molecule type" value="Genomic_DNA"/>
</dbReference>
<accession>A0ABV9GPL5</accession>
<dbReference type="SUPFAM" id="SSF52317">
    <property type="entry name" value="Class I glutamine amidotransferase-like"/>
    <property type="match status" value="1"/>
</dbReference>
<dbReference type="InterPro" id="IPR011697">
    <property type="entry name" value="Peptidase_C26"/>
</dbReference>
<dbReference type="PANTHER" id="PTHR43235:SF1">
    <property type="entry name" value="GLUTAMINE AMIDOTRANSFERASE PB2B2.05-RELATED"/>
    <property type="match status" value="1"/>
</dbReference>
<dbReference type="Pfam" id="PF07722">
    <property type="entry name" value="Peptidase_C26"/>
    <property type="match status" value="1"/>
</dbReference>
<name>A0ABV9GPL5_9BACL</name>
<sequence length="244" mass="26430">MKPLIGVTTSVTSDGSTTVGQAYLKAVLTVGGIPVVLPNLTNEEDAARLAASIDGLLLTGGGDIDPTLFNEEPKLGLGGITPERDCFEMLMIEKMLEANKPVLAICRGIQILSIACGGDMFQDIYRQHENKDNLLQHQQHAPRYHASHFVDVPAQSLLGRVTGAERFKVNSYHHQAVRRIPDGFRTAATASDGVIEAIESERHAFVLGVQWHPEGLLEKDDPASLRIFKAFVAAGVKTANPTRV</sequence>
<evidence type="ECO:0000313" key="2">
    <source>
        <dbReference type="Proteomes" id="UP001596022"/>
    </source>
</evidence>
<dbReference type="Gene3D" id="3.40.50.880">
    <property type="match status" value="1"/>
</dbReference>
<dbReference type="PROSITE" id="PS51273">
    <property type="entry name" value="GATASE_TYPE_1"/>
    <property type="match status" value="1"/>
</dbReference>
<gene>
    <name evidence="1" type="ORF">ACFO4N_10715</name>
</gene>
<dbReference type="InterPro" id="IPR044668">
    <property type="entry name" value="PuuD-like"/>
</dbReference>
<protein>
    <submittedName>
        <fullName evidence="1">Gamma-glutamyl-gamma-aminobutyrate hydrolase family protein</fullName>
    </submittedName>
</protein>
<dbReference type="Proteomes" id="UP001596022">
    <property type="component" value="Unassembled WGS sequence"/>
</dbReference>
<dbReference type="CDD" id="cd01745">
    <property type="entry name" value="GATase1_2"/>
    <property type="match status" value="1"/>
</dbReference>
<dbReference type="GO" id="GO:0016787">
    <property type="term" value="F:hydrolase activity"/>
    <property type="evidence" value="ECO:0007669"/>
    <property type="project" value="UniProtKB-KW"/>
</dbReference>